<dbReference type="Gene3D" id="3.40.640.10">
    <property type="entry name" value="Type I PLP-dependent aspartate aminotransferase-like (Major domain)"/>
    <property type="match status" value="1"/>
</dbReference>
<dbReference type="Gene3D" id="3.90.1150.10">
    <property type="entry name" value="Aspartate Aminotransferase, domain 1"/>
    <property type="match status" value="1"/>
</dbReference>
<keyword evidence="9" id="KW-1133">Transmembrane helix</keyword>
<dbReference type="FunFam" id="6.10.140.2150:FF:000001">
    <property type="entry name" value="Sphingosine-1-phosphate lyase 1"/>
    <property type="match status" value="1"/>
</dbReference>
<keyword evidence="12 17" id="KW-0456">Lyase</keyword>
<dbReference type="EC" id="4.1.2.27" evidence="14"/>
<dbReference type="GO" id="GO:0030149">
    <property type="term" value="P:sphingolipid catabolic process"/>
    <property type="evidence" value="ECO:0007669"/>
    <property type="project" value="TreeGrafter"/>
</dbReference>
<dbReference type="EMBL" id="JADGJW010000461">
    <property type="protein sequence ID" value="KAJ3216766.1"/>
    <property type="molecule type" value="Genomic_DNA"/>
</dbReference>
<evidence type="ECO:0000256" key="8">
    <source>
        <dbReference type="ARBA" id="ARBA00022919"/>
    </source>
</evidence>
<evidence type="ECO:0000256" key="7">
    <source>
        <dbReference type="ARBA" id="ARBA00022898"/>
    </source>
</evidence>
<dbReference type="GO" id="GO:0030170">
    <property type="term" value="F:pyridoxal phosphate binding"/>
    <property type="evidence" value="ECO:0007669"/>
    <property type="project" value="InterPro"/>
</dbReference>
<dbReference type="Gene3D" id="6.10.140.2150">
    <property type="match status" value="1"/>
</dbReference>
<feature type="modified residue" description="N6-(pyridoxal phosphate)lysine" evidence="16">
    <location>
        <position position="296"/>
    </location>
</feature>
<evidence type="ECO:0000256" key="15">
    <source>
        <dbReference type="ARBA" id="ARBA00042568"/>
    </source>
</evidence>
<name>A0AAD5XUS1_9FUNG</name>
<evidence type="ECO:0000256" key="4">
    <source>
        <dbReference type="ARBA" id="ARBA00004991"/>
    </source>
</evidence>
<evidence type="ECO:0000256" key="13">
    <source>
        <dbReference type="ARBA" id="ARBA00038302"/>
    </source>
</evidence>
<comment type="cofactor">
    <cofactor evidence="1 16 17">
        <name>pyridoxal 5'-phosphate</name>
        <dbReference type="ChEBI" id="CHEBI:597326"/>
    </cofactor>
</comment>
<dbReference type="GO" id="GO:0008117">
    <property type="term" value="F:sphinganine-1-phosphate aldolase activity"/>
    <property type="evidence" value="ECO:0007669"/>
    <property type="project" value="UniProtKB-EC"/>
</dbReference>
<comment type="subcellular location">
    <subcellularLocation>
        <location evidence="2">Endoplasmic reticulum membrane</location>
        <topology evidence="2">Single-pass membrane protein</topology>
    </subcellularLocation>
</comment>
<dbReference type="AlphaFoldDB" id="A0AAD5XUS1"/>
<dbReference type="PANTHER" id="PTHR42735:SF6">
    <property type="entry name" value="SPHINGOSINE-1-PHOSPHATE LYASE 1"/>
    <property type="match status" value="1"/>
</dbReference>
<dbReference type="PANTHER" id="PTHR42735">
    <property type="match status" value="1"/>
</dbReference>
<keyword evidence="5" id="KW-0812">Transmembrane</keyword>
<keyword evidence="10" id="KW-0443">Lipid metabolism</keyword>
<evidence type="ECO:0000256" key="1">
    <source>
        <dbReference type="ARBA" id="ARBA00001933"/>
    </source>
</evidence>
<evidence type="ECO:0000256" key="12">
    <source>
        <dbReference type="ARBA" id="ARBA00023239"/>
    </source>
</evidence>
<dbReference type="InterPro" id="IPR015422">
    <property type="entry name" value="PyrdxlP-dep_Trfase_small"/>
</dbReference>
<evidence type="ECO:0000256" key="6">
    <source>
        <dbReference type="ARBA" id="ARBA00022824"/>
    </source>
</evidence>
<accession>A0AAD5XUS1</accession>
<evidence type="ECO:0000256" key="5">
    <source>
        <dbReference type="ARBA" id="ARBA00022692"/>
    </source>
</evidence>
<reference evidence="18" key="1">
    <citation type="submission" date="2020-05" db="EMBL/GenBank/DDBJ databases">
        <title>Phylogenomic resolution of chytrid fungi.</title>
        <authorList>
            <person name="Stajich J.E."/>
            <person name="Amses K."/>
            <person name="Simmons R."/>
            <person name="Seto K."/>
            <person name="Myers J."/>
            <person name="Bonds A."/>
            <person name="Quandt C.A."/>
            <person name="Barry K."/>
            <person name="Liu P."/>
            <person name="Grigoriev I."/>
            <person name="Longcore J.E."/>
            <person name="James T.Y."/>
        </authorList>
    </citation>
    <scope>NUCLEOTIDE SEQUENCE</scope>
    <source>
        <strain evidence="18">JEL0476</strain>
    </source>
</reference>
<keyword evidence="19" id="KW-1185">Reference proteome</keyword>
<dbReference type="GO" id="GO:0005789">
    <property type="term" value="C:endoplasmic reticulum membrane"/>
    <property type="evidence" value="ECO:0007669"/>
    <property type="project" value="UniProtKB-SubCell"/>
</dbReference>
<dbReference type="InterPro" id="IPR002129">
    <property type="entry name" value="PyrdxlP-dep_de-COase"/>
</dbReference>
<gene>
    <name evidence="18" type="ORF">HK099_005741</name>
</gene>
<evidence type="ECO:0000256" key="10">
    <source>
        <dbReference type="ARBA" id="ARBA00023098"/>
    </source>
</evidence>
<sequence length="513" mass="55913">MDLTAHLPTELHLYLTQLKYIPGAGNLVQKEVDKAVKSIQDGILKSSKNLKKNTSLPIKGLSEKEVKNELVKFKELEHVNWQKGRVSGAIYHGGEDLSKLLTEAYGMYAIANPLHPEIWPGVRQMEAEIVSMTLSMYNAPSTGCGSVTSGGTESILIAVKTYRDWAYSTKGITNPEIVIPVTAHAAFDKAAHYFKIKVHHIPIDPKTAKVNIKLLKRALNPNTIMIMGSSPNFPHGIVDDIPALAAIAKSHNIGMHVDACLGGFIVPFLEKAGFPLPHYVDFRVEGVTSISCDPHKYGFAPKGNSVVLYSNKELRNFQYHVLTDWPGGVYASPSIAGSRPGALIAGCWAAMMSHGEEGYVNSTKDIVKVTRKIADAVSEIPELELVGKPLVSVVAFRSNKNFSLKTYGLADLLSRKGIEKQFLTSYKMKNKKIGWHLNILQFPEAIHIACTLPTIVGSDDLINDIKSSVELLKKDPNAGNGDVAAIYGTASSVPDRSILEDVTSGFLDALTMI</sequence>
<dbReference type="InterPro" id="IPR050477">
    <property type="entry name" value="GrpII_AminoAcid_Decarb"/>
</dbReference>
<evidence type="ECO:0000256" key="11">
    <source>
        <dbReference type="ARBA" id="ARBA00023136"/>
    </source>
</evidence>
<keyword evidence="6" id="KW-0256">Endoplasmic reticulum</keyword>
<comment type="similarity">
    <text evidence="13">Belongs to the group II decarboxylase family. Sphingosine-1-phosphate lyase subfamily.</text>
</comment>
<evidence type="ECO:0000256" key="16">
    <source>
        <dbReference type="PIRSR" id="PIRSR602129-50"/>
    </source>
</evidence>
<comment type="pathway">
    <text evidence="3">Lipid metabolism; sphingolipid metabolism.</text>
</comment>
<proteinExistence type="inferred from homology"/>
<evidence type="ECO:0000256" key="3">
    <source>
        <dbReference type="ARBA" id="ARBA00004760"/>
    </source>
</evidence>
<evidence type="ECO:0000256" key="9">
    <source>
        <dbReference type="ARBA" id="ARBA00022989"/>
    </source>
</evidence>
<keyword evidence="11" id="KW-0472">Membrane</keyword>
<comment type="pathway">
    <text evidence="4">Sphingolipid metabolism.</text>
</comment>
<dbReference type="Proteomes" id="UP001211065">
    <property type="component" value="Unassembled WGS sequence"/>
</dbReference>
<keyword evidence="8" id="KW-0746">Sphingolipid metabolism</keyword>
<dbReference type="GO" id="GO:0019752">
    <property type="term" value="P:carboxylic acid metabolic process"/>
    <property type="evidence" value="ECO:0007669"/>
    <property type="project" value="InterPro"/>
</dbReference>
<evidence type="ECO:0000313" key="18">
    <source>
        <dbReference type="EMBL" id="KAJ3216766.1"/>
    </source>
</evidence>
<dbReference type="InterPro" id="IPR015421">
    <property type="entry name" value="PyrdxlP-dep_Trfase_major"/>
</dbReference>
<organism evidence="18 19">
    <name type="scientific">Clydaea vesicula</name>
    <dbReference type="NCBI Taxonomy" id="447962"/>
    <lineage>
        <taxon>Eukaryota</taxon>
        <taxon>Fungi</taxon>
        <taxon>Fungi incertae sedis</taxon>
        <taxon>Chytridiomycota</taxon>
        <taxon>Chytridiomycota incertae sedis</taxon>
        <taxon>Chytridiomycetes</taxon>
        <taxon>Lobulomycetales</taxon>
        <taxon>Lobulomycetaceae</taxon>
        <taxon>Clydaea</taxon>
    </lineage>
</organism>
<evidence type="ECO:0000313" key="19">
    <source>
        <dbReference type="Proteomes" id="UP001211065"/>
    </source>
</evidence>
<dbReference type="SUPFAM" id="SSF53383">
    <property type="entry name" value="PLP-dependent transferases"/>
    <property type="match status" value="1"/>
</dbReference>
<protein>
    <recommendedName>
        <fullName evidence="14">sphinganine-1-phosphate aldolase</fullName>
        <ecNumber evidence="14">4.1.2.27</ecNumber>
    </recommendedName>
    <alternativeName>
        <fullName evidence="15">Sphingosine-1-phosphate aldolase</fullName>
    </alternativeName>
</protein>
<dbReference type="Pfam" id="PF00282">
    <property type="entry name" value="Pyridoxal_deC"/>
    <property type="match status" value="1"/>
</dbReference>
<evidence type="ECO:0000256" key="17">
    <source>
        <dbReference type="RuleBase" id="RU000382"/>
    </source>
</evidence>
<dbReference type="FunFam" id="3.40.640.10:FF:000020">
    <property type="entry name" value="sphingosine-1-phosphate lyase 1"/>
    <property type="match status" value="1"/>
</dbReference>
<dbReference type="InterPro" id="IPR015424">
    <property type="entry name" value="PyrdxlP-dep_Trfase"/>
</dbReference>
<keyword evidence="7 16" id="KW-0663">Pyridoxal phosphate</keyword>
<comment type="caution">
    <text evidence="18">The sequence shown here is derived from an EMBL/GenBank/DDBJ whole genome shotgun (WGS) entry which is preliminary data.</text>
</comment>
<evidence type="ECO:0000256" key="14">
    <source>
        <dbReference type="ARBA" id="ARBA00038965"/>
    </source>
</evidence>
<evidence type="ECO:0000256" key="2">
    <source>
        <dbReference type="ARBA" id="ARBA00004389"/>
    </source>
</evidence>